<dbReference type="InterPro" id="IPR020846">
    <property type="entry name" value="MFS_dom"/>
</dbReference>
<feature type="transmembrane region" description="Helical" evidence="7">
    <location>
        <begin position="80"/>
        <end position="96"/>
    </location>
</feature>
<dbReference type="PANTHER" id="PTHR23517:SF2">
    <property type="entry name" value="MULTIDRUG RESISTANCE PROTEIN MDTH"/>
    <property type="match status" value="1"/>
</dbReference>
<feature type="transmembrane region" description="Helical" evidence="7">
    <location>
        <begin position="306"/>
        <end position="328"/>
    </location>
</feature>
<feature type="transmembrane region" description="Helical" evidence="7">
    <location>
        <begin position="102"/>
        <end position="120"/>
    </location>
</feature>
<evidence type="ECO:0000256" key="4">
    <source>
        <dbReference type="ARBA" id="ARBA00022692"/>
    </source>
</evidence>
<comment type="subcellular location">
    <subcellularLocation>
        <location evidence="1">Cell membrane</location>
        <topology evidence="1">Multi-pass membrane protein</topology>
    </subcellularLocation>
</comment>
<feature type="transmembrane region" description="Helical" evidence="7">
    <location>
        <begin position="369"/>
        <end position="389"/>
    </location>
</feature>
<dbReference type="SUPFAM" id="SSF103473">
    <property type="entry name" value="MFS general substrate transporter"/>
    <property type="match status" value="1"/>
</dbReference>
<dbReference type="GO" id="GO:0022857">
    <property type="term" value="F:transmembrane transporter activity"/>
    <property type="evidence" value="ECO:0007669"/>
    <property type="project" value="InterPro"/>
</dbReference>
<dbReference type="InterPro" id="IPR050171">
    <property type="entry name" value="MFS_Transporters"/>
</dbReference>
<evidence type="ECO:0000256" key="6">
    <source>
        <dbReference type="ARBA" id="ARBA00023136"/>
    </source>
</evidence>
<feature type="transmembrane region" description="Helical" evidence="7">
    <location>
        <begin position="279"/>
        <end position="300"/>
    </location>
</feature>
<dbReference type="EMBL" id="UGNW01000001">
    <property type="protein sequence ID" value="STX31964.1"/>
    <property type="molecule type" value="Genomic_DNA"/>
</dbReference>
<evidence type="ECO:0000259" key="8">
    <source>
        <dbReference type="PROSITE" id="PS50850"/>
    </source>
</evidence>
<dbReference type="InterPro" id="IPR011701">
    <property type="entry name" value="MFS"/>
</dbReference>
<organism evidence="10 12">
    <name type="scientific">Legionella birminghamensis</name>
    <dbReference type="NCBI Taxonomy" id="28083"/>
    <lineage>
        <taxon>Bacteria</taxon>
        <taxon>Pseudomonadati</taxon>
        <taxon>Pseudomonadota</taxon>
        <taxon>Gammaproteobacteria</taxon>
        <taxon>Legionellales</taxon>
        <taxon>Legionellaceae</taxon>
        <taxon>Legionella</taxon>
    </lineage>
</organism>
<evidence type="ECO:0000256" key="3">
    <source>
        <dbReference type="ARBA" id="ARBA00022475"/>
    </source>
</evidence>
<keyword evidence="5 7" id="KW-1133">Transmembrane helix</keyword>
<dbReference type="InterPro" id="IPR036259">
    <property type="entry name" value="MFS_trans_sf"/>
</dbReference>
<feature type="transmembrane region" description="Helical" evidence="7">
    <location>
        <begin position="169"/>
        <end position="188"/>
    </location>
</feature>
<dbReference type="PANTHER" id="PTHR23517">
    <property type="entry name" value="RESISTANCE PROTEIN MDTM, PUTATIVE-RELATED-RELATED"/>
    <property type="match status" value="1"/>
</dbReference>
<feature type="transmembrane region" description="Helical" evidence="7">
    <location>
        <begin position="141"/>
        <end position="163"/>
    </location>
</feature>
<evidence type="ECO:0000313" key="12">
    <source>
        <dbReference type="Proteomes" id="UP000255066"/>
    </source>
</evidence>
<keyword evidence="3" id="KW-1003">Cell membrane</keyword>
<proteinExistence type="predicted"/>
<protein>
    <submittedName>
        <fullName evidence="10">Major facilitator superfamily (MFS) transporter</fullName>
    </submittedName>
</protein>
<reference evidence="9 11" key="1">
    <citation type="submission" date="2015-11" db="EMBL/GenBank/DDBJ databases">
        <title>Genomic analysis of 38 Legionella species identifies large and diverse effector repertoires.</title>
        <authorList>
            <person name="Burstein D."/>
            <person name="Amaro F."/>
            <person name="Zusman T."/>
            <person name="Lifshitz Z."/>
            <person name="Cohen O."/>
            <person name="Gilbert J.A."/>
            <person name="Pupko T."/>
            <person name="Shuman H.A."/>
            <person name="Segal G."/>
        </authorList>
    </citation>
    <scope>NUCLEOTIDE SEQUENCE [LARGE SCALE GENOMIC DNA]</scope>
    <source>
        <strain evidence="9 11">CDC#1407-AL-14</strain>
    </source>
</reference>
<name>A0A378IIG1_9GAMM</name>
<evidence type="ECO:0000256" key="2">
    <source>
        <dbReference type="ARBA" id="ARBA00022448"/>
    </source>
</evidence>
<keyword evidence="4 7" id="KW-0812">Transmembrane</keyword>
<keyword evidence="2" id="KW-0813">Transport</keyword>
<dbReference type="GO" id="GO:0005886">
    <property type="term" value="C:plasma membrane"/>
    <property type="evidence" value="ECO:0007669"/>
    <property type="project" value="UniProtKB-SubCell"/>
</dbReference>
<dbReference type="Proteomes" id="UP000054735">
    <property type="component" value="Unassembled WGS sequence"/>
</dbReference>
<reference evidence="10 12" key="2">
    <citation type="submission" date="2018-06" db="EMBL/GenBank/DDBJ databases">
        <authorList>
            <consortium name="Pathogen Informatics"/>
            <person name="Doyle S."/>
        </authorList>
    </citation>
    <scope>NUCLEOTIDE SEQUENCE [LARGE SCALE GENOMIC DNA]</scope>
    <source>
        <strain evidence="10 12">NCTC12437</strain>
    </source>
</reference>
<evidence type="ECO:0000256" key="1">
    <source>
        <dbReference type="ARBA" id="ARBA00004651"/>
    </source>
</evidence>
<feature type="transmembrane region" description="Helical" evidence="7">
    <location>
        <begin position="340"/>
        <end position="363"/>
    </location>
</feature>
<keyword evidence="11" id="KW-1185">Reference proteome</keyword>
<dbReference type="Gene3D" id="1.20.1250.20">
    <property type="entry name" value="MFS general substrate transporter like domains"/>
    <property type="match status" value="1"/>
</dbReference>
<dbReference type="EMBL" id="LNXT01000033">
    <property type="protein sequence ID" value="KTC69935.1"/>
    <property type="molecule type" value="Genomic_DNA"/>
</dbReference>
<accession>A0A378IIG1</accession>
<dbReference type="Proteomes" id="UP000255066">
    <property type="component" value="Unassembled WGS sequence"/>
</dbReference>
<dbReference type="RefSeq" id="WP_058523940.1">
    <property type="nucleotide sequence ID" value="NZ_CAAAHV010000054.1"/>
</dbReference>
<feature type="transmembrane region" description="Helical" evidence="7">
    <location>
        <begin position="249"/>
        <end position="267"/>
    </location>
</feature>
<dbReference type="PROSITE" id="PS50850">
    <property type="entry name" value="MFS"/>
    <property type="match status" value="1"/>
</dbReference>
<sequence>MDALMLFFRKISIAGYFVAVITLFTRIGFFMSLQFLSIYLTKENLFSPSKIGIIIGVSGLIFCLFGLINGALIDRYGSKILLVISLILAGFCYFALALNIRLFMALVLVNGILGWLRSIIDISSMSVAVNNTPDEHLAAVYSARFIALNLGLVLGPVIGAAFAGNKSLFIFYLAGIIHISLGACLLLFRANLFSPKAPGVSSVGNRKLSMFFKNRMLVNITVINCFIWVLVSQIDSTIPQIVTRTVDHPAQLMSQLLVVNAIICIFFQHSVANWSTKHSLAKCGILGCFLFSLAYALLAWSFSTVIAILGIICFGFAQLFTWSLNNLLILRITPRNKVGIYSGVANLSLLGLSIGPVLGGISLQYLGSFFTLSLMGVFSLLIAIAYFFLIPAKIDIIEK</sequence>
<keyword evidence="6 7" id="KW-0472">Membrane</keyword>
<feature type="transmembrane region" description="Helical" evidence="7">
    <location>
        <begin position="12"/>
        <end position="39"/>
    </location>
</feature>
<dbReference type="Pfam" id="PF07690">
    <property type="entry name" value="MFS_1"/>
    <property type="match status" value="1"/>
</dbReference>
<evidence type="ECO:0000256" key="5">
    <source>
        <dbReference type="ARBA" id="ARBA00022989"/>
    </source>
</evidence>
<feature type="domain" description="Major facilitator superfamily (MFS) profile" evidence="8">
    <location>
        <begin position="1"/>
        <end position="394"/>
    </location>
</feature>
<feature type="transmembrane region" description="Helical" evidence="7">
    <location>
        <begin position="216"/>
        <end position="234"/>
    </location>
</feature>
<evidence type="ECO:0000313" key="11">
    <source>
        <dbReference type="Proteomes" id="UP000054735"/>
    </source>
</evidence>
<gene>
    <name evidence="10" type="primary">mdtH</name>
    <name evidence="9" type="ORF">Lbir_1916</name>
    <name evidence="10" type="ORF">NCTC12437_01739</name>
</gene>
<dbReference type="AlphaFoldDB" id="A0A378IIG1"/>
<evidence type="ECO:0000256" key="7">
    <source>
        <dbReference type="SAM" id="Phobius"/>
    </source>
</evidence>
<evidence type="ECO:0000313" key="10">
    <source>
        <dbReference type="EMBL" id="STX31964.1"/>
    </source>
</evidence>
<dbReference type="STRING" id="28083.Lbir_1916"/>
<evidence type="ECO:0000313" key="9">
    <source>
        <dbReference type="EMBL" id="KTC69935.1"/>
    </source>
</evidence>
<feature type="transmembrane region" description="Helical" evidence="7">
    <location>
        <begin position="51"/>
        <end position="73"/>
    </location>
</feature>